<gene>
    <name evidence="5" type="ORF">RPMA_20515</name>
</gene>
<evidence type="ECO:0000259" key="4">
    <source>
        <dbReference type="SMART" id="SM00978"/>
    </source>
</evidence>
<dbReference type="InterPro" id="IPR007379">
    <property type="entry name" value="Tim44-like_dom"/>
</dbReference>
<dbReference type="Pfam" id="PF04280">
    <property type="entry name" value="Tim44"/>
    <property type="match status" value="1"/>
</dbReference>
<feature type="compositionally biased region" description="Low complexity" evidence="1">
    <location>
        <begin position="73"/>
        <end position="82"/>
    </location>
</feature>
<proteinExistence type="predicted"/>
<sequence length="354" mass="37017">MTFTFSMRGAMKTLAVVLSLAMPLTIAVSTIADARPGGKGSMGSRGSKTFAPTPGTATAPNAAQPMNRTMQQPGSPGMAGPAAAGAASKGGFFNRPGMGMLGGLAAGFLGAGLLGMLFGGGFLSGLGSMMSIIGLLVQVALIVIVVRLAMKWWQRRNQGQTASAYAGPSASPYAGPGNGPDANQNAQSNHAYGAQQQEAPQAAPRSALGGFGFGASRQDERPVQIGPKDYEDFERLLTEIQAAWSNEDTDALGKLATPEMTSYFAKDLAENKANNDINKVSDVKLLQGDLAEAWREGNDEYASVAMRFSLIDKTLERGTNRLVAGSETPTEATEVWTFIRTNGGNWELSAIQQA</sequence>
<feature type="compositionally biased region" description="Low complexity" evidence="1">
    <location>
        <begin position="44"/>
        <end position="65"/>
    </location>
</feature>
<feature type="domain" description="Tim44-like" evidence="4">
    <location>
        <begin position="209"/>
        <end position="353"/>
    </location>
</feature>
<keyword evidence="3" id="KW-0732">Signal</keyword>
<dbReference type="Proteomes" id="UP000682843">
    <property type="component" value="Chromosome"/>
</dbReference>
<dbReference type="SUPFAM" id="SSF54427">
    <property type="entry name" value="NTF2-like"/>
    <property type="match status" value="1"/>
</dbReference>
<organism evidence="5 6">
    <name type="scientific">Tardiphaga alba</name>
    <dbReference type="NCBI Taxonomy" id="340268"/>
    <lineage>
        <taxon>Bacteria</taxon>
        <taxon>Pseudomonadati</taxon>
        <taxon>Pseudomonadota</taxon>
        <taxon>Alphaproteobacteria</taxon>
        <taxon>Hyphomicrobiales</taxon>
        <taxon>Nitrobacteraceae</taxon>
        <taxon>Tardiphaga</taxon>
    </lineage>
</organism>
<feature type="transmembrane region" description="Helical" evidence="2">
    <location>
        <begin position="132"/>
        <end position="153"/>
    </location>
</feature>
<feature type="region of interest" description="Disordered" evidence="1">
    <location>
        <begin position="36"/>
        <end position="82"/>
    </location>
</feature>
<dbReference type="PANTHER" id="PTHR41542:SF1">
    <property type="entry name" value="BLL5807 PROTEIN"/>
    <property type="match status" value="1"/>
</dbReference>
<reference evidence="5 6" key="1">
    <citation type="submission" date="2019-02" db="EMBL/GenBank/DDBJ databases">
        <title>Emended description of the genus Rhodopseudomonas and description of Rhodopseudomonas albus sp. nov., a non-phototrophic, heavy-metal-tolerant bacterium isolated from garden soil.</title>
        <authorList>
            <person name="Bao Z."/>
            <person name="Cao W.W."/>
            <person name="Sato Y."/>
            <person name="Nishizawa T."/>
            <person name="Zhao J."/>
            <person name="Guo Y."/>
            <person name="Ohta H."/>
        </authorList>
    </citation>
    <scope>NUCLEOTIDE SEQUENCE [LARGE SCALE GENOMIC DNA]</scope>
    <source>
        <strain evidence="5 6">SK50-23</strain>
    </source>
</reference>
<dbReference type="Gene3D" id="3.10.450.240">
    <property type="match status" value="1"/>
</dbReference>
<evidence type="ECO:0000256" key="2">
    <source>
        <dbReference type="SAM" id="Phobius"/>
    </source>
</evidence>
<feature type="region of interest" description="Disordered" evidence="1">
    <location>
        <begin position="163"/>
        <end position="205"/>
    </location>
</feature>
<evidence type="ECO:0000313" key="5">
    <source>
        <dbReference type="EMBL" id="QUS40957.1"/>
    </source>
</evidence>
<dbReference type="RefSeq" id="WP_211909554.1">
    <property type="nucleotide sequence ID" value="NZ_CP036498.1"/>
</dbReference>
<evidence type="ECO:0000256" key="3">
    <source>
        <dbReference type="SAM" id="SignalP"/>
    </source>
</evidence>
<feature type="compositionally biased region" description="Low complexity" evidence="1">
    <location>
        <begin position="194"/>
        <end position="204"/>
    </location>
</feature>
<keyword evidence="2" id="KW-0812">Transmembrane</keyword>
<accession>A0ABX8ACH0</accession>
<feature type="transmembrane region" description="Helical" evidence="2">
    <location>
        <begin position="98"/>
        <end position="120"/>
    </location>
</feature>
<name>A0ABX8ACH0_9BRAD</name>
<keyword evidence="6" id="KW-1185">Reference proteome</keyword>
<evidence type="ECO:0000256" key="1">
    <source>
        <dbReference type="SAM" id="MobiDB-lite"/>
    </source>
</evidence>
<keyword evidence="2" id="KW-0472">Membrane</keyword>
<dbReference type="InterPro" id="IPR032710">
    <property type="entry name" value="NTF2-like_dom_sf"/>
</dbReference>
<protein>
    <recommendedName>
        <fullName evidence="4">Tim44-like domain-containing protein</fullName>
    </recommendedName>
</protein>
<dbReference type="PANTHER" id="PTHR41542">
    <property type="entry name" value="BLL5807 PROTEIN"/>
    <property type="match status" value="1"/>
</dbReference>
<feature type="compositionally biased region" description="Low complexity" evidence="1">
    <location>
        <begin position="163"/>
        <end position="175"/>
    </location>
</feature>
<evidence type="ECO:0000313" key="6">
    <source>
        <dbReference type="Proteomes" id="UP000682843"/>
    </source>
</evidence>
<feature type="chain" id="PRO_5046012811" description="Tim44-like domain-containing protein" evidence="3">
    <location>
        <begin position="35"/>
        <end position="354"/>
    </location>
</feature>
<keyword evidence="2" id="KW-1133">Transmembrane helix</keyword>
<dbReference type="SMART" id="SM00978">
    <property type="entry name" value="Tim44"/>
    <property type="match status" value="1"/>
</dbReference>
<feature type="signal peptide" evidence="3">
    <location>
        <begin position="1"/>
        <end position="34"/>
    </location>
</feature>
<dbReference type="EMBL" id="CP036498">
    <property type="protein sequence ID" value="QUS40957.1"/>
    <property type="molecule type" value="Genomic_DNA"/>
</dbReference>
<feature type="compositionally biased region" description="Polar residues" evidence="1">
    <location>
        <begin position="181"/>
        <end position="190"/>
    </location>
</feature>